<feature type="region of interest" description="Disordered" evidence="8">
    <location>
        <begin position="62"/>
        <end position="81"/>
    </location>
</feature>
<keyword evidence="5" id="KW-0804">Transcription</keyword>
<dbReference type="PROSITE" id="PS51032">
    <property type="entry name" value="AP2_ERF"/>
    <property type="match status" value="1"/>
</dbReference>
<keyword evidence="2" id="KW-0936">Ethylene signaling pathway</keyword>
<evidence type="ECO:0000259" key="9">
    <source>
        <dbReference type="PROSITE" id="PS51032"/>
    </source>
</evidence>
<evidence type="ECO:0000256" key="2">
    <source>
        <dbReference type="ARBA" id="ARBA00022745"/>
    </source>
</evidence>
<evidence type="ECO:0000256" key="6">
    <source>
        <dbReference type="ARBA" id="ARBA00023242"/>
    </source>
</evidence>
<evidence type="ECO:0000313" key="10">
    <source>
        <dbReference type="EMBL" id="ABK24284.1"/>
    </source>
</evidence>
<evidence type="ECO:0000256" key="3">
    <source>
        <dbReference type="ARBA" id="ARBA00023015"/>
    </source>
</evidence>
<feature type="region of interest" description="Disordered" evidence="8">
    <location>
        <begin position="342"/>
        <end position="379"/>
    </location>
</feature>
<reference evidence="10" key="1">
    <citation type="journal article" date="2008" name="BMC Genomics">
        <title>A conifer genomics resource of 200,000 spruce (Picea spp.) ESTs and 6,464 high-quality, sequence-finished full-length cDNAs for Sitka spruce (Picea sitchensis).</title>
        <authorList>
            <person name="Ralph S.G."/>
            <person name="Chun H.J."/>
            <person name="Kolosova N."/>
            <person name="Cooper D."/>
            <person name="Oddy C."/>
            <person name="Ritland C.E."/>
            <person name="Kirkpatrick R."/>
            <person name="Moore R."/>
            <person name="Barber S."/>
            <person name="Holt R.A."/>
            <person name="Jones S.J."/>
            <person name="Marra M.A."/>
            <person name="Douglas C.J."/>
            <person name="Ritland K."/>
            <person name="Bohlmann J."/>
        </authorList>
    </citation>
    <scope>NUCLEOTIDE SEQUENCE</scope>
    <source>
        <tissue evidence="10">Green portion of the leader tissue</tissue>
    </source>
</reference>
<sequence length="420" mass="46276">MDRQRSVCSKQGQRFDLCTNNVATMDLITDPLNSEGPDRQGFTFPTLVRHQNLGFSNSSMQEMFEESASSSSSPSNGDAKLEGLDAWQNLRMPEASQAFGNSEILCSSSSFFPNLPSNGFGHSDGLVWRPSFQGQNQCSGESIGSAMVLYDLLHAQQIQQLQQQLQLQQHQSAAASIHQMGRNPLGPRAQPMKLHSSGLSKAAKLYRGVRQRHWGKWVAEIRLPRDRTRLWLGTFDTAEEAAMAYDKAAYRLRGEYARLNFPHLKRHLEANSFAPWTGNSVLPSAVDAKLQAICQSLKLPMEKMSKTEESEEISCAYENSGSLGSVQDEDAKKNDVVSVKSETCESDSSDDSTITALNSAGESESPSASKSETQADTETDTLCSMPSFSASSIWAELDDYLLSIPSLDMDINWDDINSCL</sequence>
<dbReference type="PRINTS" id="PR00367">
    <property type="entry name" value="ETHRSPELEMNT"/>
</dbReference>
<evidence type="ECO:0000256" key="5">
    <source>
        <dbReference type="ARBA" id="ARBA00023163"/>
    </source>
</evidence>
<evidence type="ECO:0000256" key="7">
    <source>
        <dbReference type="ARBA" id="ARBA00024343"/>
    </source>
</evidence>
<dbReference type="CDD" id="cd00018">
    <property type="entry name" value="AP2"/>
    <property type="match status" value="1"/>
</dbReference>
<dbReference type="SMART" id="SM00380">
    <property type="entry name" value="AP2"/>
    <property type="match status" value="1"/>
</dbReference>
<dbReference type="SUPFAM" id="SSF54171">
    <property type="entry name" value="DNA-binding domain"/>
    <property type="match status" value="1"/>
</dbReference>
<protein>
    <recommendedName>
        <fullName evidence="9">AP2/ERF domain-containing protein</fullName>
    </recommendedName>
</protein>
<dbReference type="EMBL" id="EF084975">
    <property type="protein sequence ID" value="ABK24284.1"/>
    <property type="molecule type" value="mRNA"/>
</dbReference>
<dbReference type="Pfam" id="PF00847">
    <property type="entry name" value="AP2"/>
    <property type="match status" value="1"/>
</dbReference>
<dbReference type="GO" id="GO:0009873">
    <property type="term" value="P:ethylene-activated signaling pathway"/>
    <property type="evidence" value="ECO:0007669"/>
    <property type="project" value="UniProtKB-KW"/>
</dbReference>
<proteinExistence type="evidence at transcript level"/>
<dbReference type="InterPro" id="IPR051758">
    <property type="entry name" value="ERF/AP2-like"/>
</dbReference>
<keyword evidence="3" id="KW-0805">Transcription regulation</keyword>
<keyword evidence="6" id="KW-0539">Nucleus</keyword>
<dbReference type="GO" id="GO:0003700">
    <property type="term" value="F:DNA-binding transcription factor activity"/>
    <property type="evidence" value="ECO:0007669"/>
    <property type="project" value="InterPro"/>
</dbReference>
<accession>A9NUH3</accession>
<comment type="subcellular location">
    <subcellularLocation>
        <location evidence="1">Nucleus</location>
    </subcellularLocation>
</comment>
<feature type="compositionally biased region" description="Low complexity" evidence="8">
    <location>
        <begin position="62"/>
        <end position="75"/>
    </location>
</feature>
<organism evidence="10">
    <name type="scientific">Picea sitchensis</name>
    <name type="common">Sitka spruce</name>
    <name type="synonym">Pinus sitchensis</name>
    <dbReference type="NCBI Taxonomy" id="3332"/>
    <lineage>
        <taxon>Eukaryota</taxon>
        <taxon>Viridiplantae</taxon>
        <taxon>Streptophyta</taxon>
        <taxon>Embryophyta</taxon>
        <taxon>Tracheophyta</taxon>
        <taxon>Spermatophyta</taxon>
        <taxon>Pinopsida</taxon>
        <taxon>Pinidae</taxon>
        <taxon>Conifers I</taxon>
        <taxon>Pinales</taxon>
        <taxon>Pinaceae</taxon>
        <taxon>Picea</taxon>
    </lineage>
</organism>
<dbReference type="GO" id="GO:0000976">
    <property type="term" value="F:transcription cis-regulatory region binding"/>
    <property type="evidence" value="ECO:0007669"/>
    <property type="project" value="UniProtKB-ARBA"/>
</dbReference>
<keyword evidence="4" id="KW-0238">DNA-binding</keyword>
<feature type="compositionally biased region" description="Polar residues" evidence="8">
    <location>
        <begin position="353"/>
        <end position="379"/>
    </location>
</feature>
<dbReference type="InterPro" id="IPR016177">
    <property type="entry name" value="DNA-bd_dom_sf"/>
</dbReference>
<name>A9NUH3_PICSI</name>
<evidence type="ECO:0000256" key="1">
    <source>
        <dbReference type="ARBA" id="ARBA00004123"/>
    </source>
</evidence>
<dbReference type="AlphaFoldDB" id="A9NUH3"/>
<dbReference type="InterPro" id="IPR036955">
    <property type="entry name" value="AP2/ERF_dom_sf"/>
</dbReference>
<evidence type="ECO:0000256" key="8">
    <source>
        <dbReference type="SAM" id="MobiDB-lite"/>
    </source>
</evidence>
<evidence type="ECO:0000256" key="4">
    <source>
        <dbReference type="ARBA" id="ARBA00023125"/>
    </source>
</evidence>
<dbReference type="InterPro" id="IPR001471">
    <property type="entry name" value="AP2/ERF_dom"/>
</dbReference>
<dbReference type="PANTHER" id="PTHR31657:SF87">
    <property type="entry name" value="ETHYLENE-RESPONSIVE TRANSCRIPTION FACTOR RAP2-13"/>
    <property type="match status" value="1"/>
</dbReference>
<dbReference type="GO" id="GO:0005634">
    <property type="term" value="C:nucleus"/>
    <property type="evidence" value="ECO:0007669"/>
    <property type="project" value="UniProtKB-SubCell"/>
</dbReference>
<dbReference type="Gene3D" id="3.30.730.10">
    <property type="entry name" value="AP2/ERF domain"/>
    <property type="match status" value="1"/>
</dbReference>
<feature type="domain" description="AP2/ERF" evidence="9">
    <location>
        <begin position="205"/>
        <end position="262"/>
    </location>
</feature>
<comment type="similarity">
    <text evidence="7">Belongs to the AP2/ERF transcription factor family. ERF subfamily.</text>
</comment>
<dbReference type="PANTHER" id="PTHR31657">
    <property type="entry name" value="ETHYLENE-RESPONSIVE TRANSCRIPTION FACTOR ERF061"/>
    <property type="match status" value="1"/>
</dbReference>
<dbReference type="FunFam" id="3.30.730.10:FF:000001">
    <property type="entry name" value="Ethylene-responsive transcription factor 2"/>
    <property type="match status" value="1"/>
</dbReference>